<dbReference type="Proteomes" id="UP000828390">
    <property type="component" value="Unassembled WGS sequence"/>
</dbReference>
<organism evidence="2 3">
    <name type="scientific">Dreissena polymorpha</name>
    <name type="common">Zebra mussel</name>
    <name type="synonym">Mytilus polymorpha</name>
    <dbReference type="NCBI Taxonomy" id="45954"/>
    <lineage>
        <taxon>Eukaryota</taxon>
        <taxon>Metazoa</taxon>
        <taxon>Spiralia</taxon>
        <taxon>Lophotrochozoa</taxon>
        <taxon>Mollusca</taxon>
        <taxon>Bivalvia</taxon>
        <taxon>Autobranchia</taxon>
        <taxon>Heteroconchia</taxon>
        <taxon>Euheterodonta</taxon>
        <taxon>Imparidentia</taxon>
        <taxon>Neoheterodontei</taxon>
        <taxon>Myida</taxon>
        <taxon>Dreissenoidea</taxon>
        <taxon>Dreissenidae</taxon>
        <taxon>Dreissena</taxon>
    </lineage>
</organism>
<comment type="caution">
    <text evidence="2">The sequence shown here is derived from an EMBL/GenBank/DDBJ whole genome shotgun (WGS) entry which is preliminary data.</text>
</comment>
<accession>A0A9D4QLG1</accession>
<protein>
    <submittedName>
        <fullName evidence="2">Uncharacterized protein</fullName>
    </submittedName>
</protein>
<feature type="region of interest" description="Disordered" evidence="1">
    <location>
        <begin position="15"/>
        <end position="51"/>
    </location>
</feature>
<evidence type="ECO:0000313" key="2">
    <source>
        <dbReference type="EMBL" id="KAH3835334.1"/>
    </source>
</evidence>
<dbReference type="EMBL" id="JAIWYP010000004">
    <property type="protein sequence ID" value="KAH3835334.1"/>
    <property type="molecule type" value="Genomic_DNA"/>
</dbReference>
<proteinExistence type="predicted"/>
<evidence type="ECO:0000313" key="3">
    <source>
        <dbReference type="Proteomes" id="UP000828390"/>
    </source>
</evidence>
<sequence>MMSSSVWTARVTRGKPTFSYADHQPNSHVTGVGIDHRNGCPSEKGRCQQQH</sequence>
<reference evidence="2" key="1">
    <citation type="journal article" date="2019" name="bioRxiv">
        <title>The Genome of the Zebra Mussel, Dreissena polymorpha: A Resource for Invasive Species Research.</title>
        <authorList>
            <person name="McCartney M.A."/>
            <person name="Auch B."/>
            <person name="Kono T."/>
            <person name="Mallez S."/>
            <person name="Zhang Y."/>
            <person name="Obille A."/>
            <person name="Becker A."/>
            <person name="Abrahante J.E."/>
            <person name="Garbe J."/>
            <person name="Badalamenti J.P."/>
            <person name="Herman A."/>
            <person name="Mangelson H."/>
            <person name="Liachko I."/>
            <person name="Sullivan S."/>
            <person name="Sone E.D."/>
            <person name="Koren S."/>
            <person name="Silverstein K.A.T."/>
            <person name="Beckman K.B."/>
            <person name="Gohl D.M."/>
        </authorList>
    </citation>
    <scope>NUCLEOTIDE SEQUENCE</scope>
    <source>
        <strain evidence="2">Duluth1</strain>
        <tissue evidence="2">Whole animal</tissue>
    </source>
</reference>
<dbReference type="AlphaFoldDB" id="A0A9D4QLG1"/>
<name>A0A9D4QLG1_DREPO</name>
<gene>
    <name evidence="2" type="ORF">DPMN_108685</name>
</gene>
<evidence type="ECO:0000256" key="1">
    <source>
        <dbReference type="SAM" id="MobiDB-lite"/>
    </source>
</evidence>
<reference evidence="2" key="2">
    <citation type="submission" date="2020-11" db="EMBL/GenBank/DDBJ databases">
        <authorList>
            <person name="McCartney M.A."/>
            <person name="Auch B."/>
            <person name="Kono T."/>
            <person name="Mallez S."/>
            <person name="Becker A."/>
            <person name="Gohl D.M."/>
            <person name="Silverstein K.A.T."/>
            <person name="Koren S."/>
            <person name="Bechman K.B."/>
            <person name="Herman A."/>
            <person name="Abrahante J.E."/>
            <person name="Garbe J."/>
        </authorList>
    </citation>
    <scope>NUCLEOTIDE SEQUENCE</scope>
    <source>
        <strain evidence="2">Duluth1</strain>
        <tissue evidence="2">Whole animal</tissue>
    </source>
</reference>
<keyword evidence="3" id="KW-1185">Reference proteome</keyword>
<feature type="compositionally biased region" description="Basic and acidic residues" evidence="1">
    <location>
        <begin position="34"/>
        <end position="51"/>
    </location>
</feature>